<name>A0ABP9WVW9_9CHLR</name>
<dbReference type="RefSeq" id="WP_012190170.1">
    <property type="nucleotide sequence ID" value="NZ_BAABRU010000003.1"/>
</dbReference>
<keyword evidence="2" id="KW-1185">Reference proteome</keyword>
<protein>
    <recommendedName>
        <fullName evidence="3">Mannosyl-glycoprotein endo-beta-N-acetylglucosamidase-like domain-containing protein</fullName>
    </recommendedName>
</protein>
<proteinExistence type="predicted"/>
<evidence type="ECO:0000313" key="2">
    <source>
        <dbReference type="Proteomes" id="UP001428290"/>
    </source>
</evidence>
<dbReference type="EMBL" id="BAABRU010000003">
    <property type="protein sequence ID" value="GAA5527360.1"/>
    <property type="molecule type" value="Genomic_DNA"/>
</dbReference>
<dbReference type="Proteomes" id="UP001428290">
    <property type="component" value="Unassembled WGS sequence"/>
</dbReference>
<reference evidence="1 2" key="1">
    <citation type="submission" date="2024-02" db="EMBL/GenBank/DDBJ databases">
        <title>Herpetosiphon gulosus NBRC 112829.</title>
        <authorList>
            <person name="Ichikawa N."/>
            <person name="Katano-Makiyama Y."/>
            <person name="Hidaka K."/>
        </authorList>
    </citation>
    <scope>NUCLEOTIDE SEQUENCE [LARGE SCALE GENOMIC DNA]</scope>
    <source>
        <strain evidence="1 2">NBRC 112829</strain>
    </source>
</reference>
<comment type="caution">
    <text evidence="1">The sequence shown here is derived from an EMBL/GenBank/DDBJ whole genome shotgun (WGS) entry which is preliminary data.</text>
</comment>
<evidence type="ECO:0008006" key="3">
    <source>
        <dbReference type="Google" id="ProtNLM"/>
    </source>
</evidence>
<sequence>MALTFQTAPRISQAEFRRVLERGTELGRSPVAPFADECYQIIVGYGLDPAVALGFFAHESQFGLDGVSTKSLNWGNVRTPYDPKRAAGTVQSASGHGEFVCFRSWQDGLRDWCERILNRYIKERGLTTVDAAIPVYAPSSDGNNEKAYIQHVERLVTRWQAEDPQPVVVSTGGPSVAELQDALMVAAFEAVGATYHPEWAFHQYAMNEAKAGRFLGSPLGESKRITVGGQQFSVQVFALDTLYTPIGNPESSTNWSDIRRLSALLK</sequence>
<organism evidence="1 2">
    <name type="scientific">Herpetosiphon gulosus</name>
    <dbReference type="NCBI Taxonomy" id="1973496"/>
    <lineage>
        <taxon>Bacteria</taxon>
        <taxon>Bacillati</taxon>
        <taxon>Chloroflexota</taxon>
        <taxon>Chloroflexia</taxon>
        <taxon>Herpetosiphonales</taxon>
        <taxon>Herpetosiphonaceae</taxon>
        <taxon>Herpetosiphon</taxon>
    </lineage>
</organism>
<gene>
    <name evidence="1" type="ORF">Hgul01_01144</name>
</gene>
<accession>A0ABP9WVW9</accession>
<evidence type="ECO:0000313" key="1">
    <source>
        <dbReference type="EMBL" id="GAA5527360.1"/>
    </source>
</evidence>